<protein>
    <submittedName>
        <fullName evidence="2">Enamine/imine deaminase</fullName>
        <ecNumber evidence="2">3.5.4.-</ecNumber>
    </submittedName>
</protein>
<dbReference type="PANTHER" id="PTHR11803">
    <property type="entry name" value="2-IMINOBUTANOATE/2-IMINOPROPANOATE DEAMINASE RIDA"/>
    <property type="match status" value="1"/>
</dbReference>
<dbReference type="Gene3D" id="3.30.1330.40">
    <property type="entry name" value="RutC-like"/>
    <property type="match status" value="1"/>
</dbReference>
<dbReference type="PANTHER" id="PTHR11803:SF58">
    <property type="entry name" value="PROTEIN HMF1-RELATED"/>
    <property type="match status" value="1"/>
</dbReference>
<dbReference type="Pfam" id="PF01042">
    <property type="entry name" value="Ribonuc_L-PSP"/>
    <property type="match status" value="1"/>
</dbReference>
<evidence type="ECO:0000313" key="3">
    <source>
        <dbReference type="Proteomes" id="UP000184600"/>
    </source>
</evidence>
<keyword evidence="3" id="KW-1185">Reference proteome</keyword>
<gene>
    <name evidence="2" type="primary">yabJ_1</name>
    <name evidence="2" type="ORF">VQ7734_02049</name>
</gene>
<evidence type="ECO:0000256" key="1">
    <source>
        <dbReference type="ARBA" id="ARBA00010552"/>
    </source>
</evidence>
<name>A0A1M7YUD5_9VIBR</name>
<dbReference type="Proteomes" id="UP000184600">
    <property type="component" value="Unassembled WGS sequence"/>
</dbReference>
<dbReference type="EMBL" id="FRFG01000023">
    <property type="protein sequence ID" value="SHO56280.1"/>
    <property type="molecule type" value="Genomic_DNA"/>
</dbReference>
<proteinExistence type="inferred from homology"/>
<dbReference type="GO" id="GO:0005829">
    <property type="term" value="C:cytosol"/>
    <property type="evidence" value="ECO:0007669"/>
    <property type="project" value="TreeGrafter"/>
</dbReference>
<dbReference type="STRING" id="1117707.VQ7734_02049"/>
<dbReference type="RefSeq" id="WP_073582098.1">
    <property type="nucleotide sequence ID" value="NZ_AP024897.1"/>
</dbReference>
<dbReference type="AlphaFoldDB" id="A0A1M7YUD5"/>
<dbReference type="InterPro" id="IPR006175">
    <property type="entry name" value="YjgF/YER057c/UK114"/>
</dbReference>
<keyword evidence="2" id="KW-0378">Hydrolase</keyword>
<dbReference type="SUPFAM" id="SSF55298">
    <property type="entry name" value="YjgF-like"/>
    <property type="match status" value="1"/>
</dbReference>
<reference evidence="3" key="1">
    <citation type="submission" date="2016-12" db="EMBL/GenBank/DDBJ databases">
        <authorList>
            <person name="Rodrigo-Torres L."/>
            <person name="Arahal R.D."/>
            <person name="Lucena T."/>
        </authorList>
    </citation>
    <scope>NUCLEOTIDE SEQUENCE [LARGE SCALE GENOMIC DNA]</scope>
</reference>
<comment type="similarity">
    <text evidence="1">Belongs to the RutC family.</text>
</comment>
<organism evidence="2 3">
    <name type="scientific">Vibrio quintilis</name>
    <dbReference type="NCBI Taxonomy" id="1117707"/>
    <lineage>
        <taxon>Bacteria</taxon>
        <taxon>Pseudomonadati</taxon>
        <taxon>Pseudomonadota</taxon>
        <taxon>Gammaproteobacteria</taxon>
        <taxon>Vibrionales</taxon>
        <taxon>Vibrionaceae</taxon>
        <taxon>Vibrio</taxon>
    </lineage>
</organism>
<dbReference type="CDD" id="cd00448">
    <property type="entry name" value="YjgF_YER057c_UK114_family"/>
    <property type="match status" value="1"/>
</dbReference>
<dbReference type="InterPro" id="IPR035959">
    <property type="entry name" value="RutC-like_sf"/>
</dbReference>
<evidence type="ECO:0000313" key="2">
    <source>
        <dbReference type="EMBL" id="SHO56280.1"/>
    </source>
</evidence>
<dbReference type="EC" id="3.5.4.-" evidence="2"/>
<sequence length="126" mass="14036">MTQRINYEFLPQIAGPYVHAVRHSNTLYVSGLTAYGTAAQSLSLPEQCQEILQQISQILAAESCSKSDLVKLTIFVKDISQLPQMRELLFEFYEGHLPACSLVEVSALIHPDLQIEIEAVAALNLY</sequence>
<dbReference type="OrthoDB" id="6196780at2"/>
<accession>A0A1M7YUD5</accession>
<dbReference type="GO" id="GO:0019239">
    <property type="term" value="F:deaminase activity"/>
    <property type="evidence" value="ECO:0007669"/>
    <property type="project" value="TreeGrafter"/>
</dbReference>